<dbReference type="EMBL" id="VDMB01000009">
    <property type="protein sequence ID" value="TYT74680.1"/>
    <property type="molecule type" value="Genomic_DNA"/>
</dbReference>
<dbReference type="Pfam" id="PF12806">
    <property type="entry name" value="Acyl-CoA_dh_C"/>
    <property type="match status" value="1"/>
</dbReference>
<organism evidence="2 3">
    <name type="scientific">Desulfobotulus mexicanus</name>
    <dbReference type="NCBI Taxonomy" id="2586642"/>
    <lineage>
        <taxon>Bacteria</taxon>
        <taxon>Pseudomonadati</taxon>
        <taxon>Thermodesulfobacteriota</taxon>
        <taxon>Desulfobacteria</taxon>
        <taxon>Desulfobacterales</taxon>
        <taxon>Desulfobacteraceae</taxon>
        <taxon>Desulfobotulus</taxon>
    </lineage>
</organism>
<feature type="domain" description="Acetyl-CoA dehydrogenase-like C-terminal" evidence="1">
    <location>
        <begin position="11"/>
        <end position="92"/>
    </location>
</feature>
<dbReference type="RefSeq" id="WP_139448354.1">
    <property type="nucleotide sequence ID" value="NZ_VDMB01000009.1"/>
</dbReference>
<evidence type="ECO:0000313" key="3">
    <source>
        <dbReference type="Proteomes" id="UP000321899"/>
    </source>
</evidence>
<name>A0A5Q4VEU1_9BACT</name>
<protein>
    <recommendedName>
        <fullName evidence="1">Acetyl-CoA dehydrogenase-like C-terminal domain-containing protein</fullName>
    </recommendedName>
</protein>
<proteinExistence type="predicted"/>
<dbReference type="Proteomes" id="UP000321899">
    <property type="component" value="Unassembled WGS sequence"/>
</dbReference>
<comment type="caution">
    <text evidence="2">The sequence shown here is derived from an EMBL/GenBank/DDBJ whole genome shotgun (WGS) entry which is preliminary data.</text>
</comment>
<accession>A0A5Q4VEU1</accession>
<gene>
    <name evidence="2" type="ORF">FIM25_08815</name>
</gene>
<keyword evidence="3" id="KW-1185">Reference proteome</keyword>
<sequence length="99" mass="11439">MLMADTGQQESVVERWMTYSTLYLEDFWLVTMGWQWLKQALSAREKLGSAKGGAASFYDGKISVCRYFFACYLPKHEALCHRLMTKEALTLSIQTEHFS</sequence>
<reference evidence="2 3" key="1">
    <citation type="submission" date="2019-06" db="EMBL/GenBank/DDBJ databases">
        <title>Desulfobotulus mexicanus sp. nov., a novel sulfate-reducing bacterium isolated from the sediment of an alkaline crater lake in Mexico.</title>
        <authorList>
            <person name="Hirschler-Rea A."/>
        </authorList>
    </citation>
    <scope>NUCLEOTIDE SEQUENCE [LARGE SCALE GENOMIC DNA]</scope>
    <source>
        <strain evidence="2 3">PAR22N</strain>
    </source>
</reference>
<dbReference type="InterPro" id="IPR025878">
    <property type="entry name" value="Acyl-CoA_dh-like_C_dom"/>
</dbReference>
<evidence type="ECO:0000259" key="1">
    <source>
        <dbReference type="Pfam" id="PF12806"/>
    </source>
</evidence>
<evidence type="ECO:0000313" key="2">
    <source>
        <dbReference type="EMBL" id="TYT74680.1"/>
    </source>
</evidence>
<dbReference type="AlphaFoldDB" id="A0A5Q4VEU1"/>